<dbReference type="Proteomes" id="UP000215914">
    <property type="component" value="Chromosome 8"/>
</dbReference>
<sequence length="54" mass="6032">MGSPSARVLMERQTLASFLPLKIGGNHPHLRSLFSLGLAHLLRSFENESIIQFL</sequence>
<evidence type="ECO:0000313" key="2">
    <source>
        <dbReference type="Proteomes" id="UP000215914"/>
    </source>
</evidence>
<organism evidence="1 2">
    <name type="scientific">Helianthus annuus</name>
    <name type="common">Common sunflower</name>
    <dbReference type="NCBI Taxonomy" id="4232"/>
    <lineage>
        <taxon>Eukaryota</taxon>
        <taxon>Viridiplantae</taxon>
        <taxon>Streptophyta</taxon>
        <taxon>Embryophyta</taxon>
        <taxon>Tracheophyta</taxon>
        <taxon>Spermatophyta</taxon>
        <taxon>Magnoliopsida</taxon>
        <taxon>eudicotyledons</taxon>
        <taxon>Gunneridae</taxon>
        <taxon>Pentapetalae</taxon>
        <taxon>asterids</taxon>
        <taxon>campanulids</taxon>
        <taxon>Asterales</taxon>
        <taxon>Asteraceae</taxon>
        <taxon>Asteroideae</taxon>
        <taxon>Heliantheae alliance</taxon>
        <taxon>Heliantheae</taxon>
        <taxon>Helianthus</taxon>
    </lineage>
</organism>
<reference evidence="2" key="1">
    <citation type="journal article" date="2017" name="Nature">
        <title>The sunflower genome provides insights into oil metabolism, flowering and Asterid evolution.</title>
        <authorList>
            <person name="Badouin H."/>
            <person name="Gouzy J."/>
            <person name="Grassa C.J."/>
            <person name="Murat F."/>
            <person name="Staton S.E."/>
            <person name="Cottret L."/>
            <person name="Lelandais-Briere C."/>
            <person name="Owens G.L."/>
            <person name="Carrere S."/>
            <person name="Mayjonade B."/>
            <person name="Legrand L."/>
            <person name="Gill N."/>
            <person name="Kane N.C."/>
            <person name="Bowers J.E."/>
            <person name="Hubner S."/>
            <person name="Bellec A."/>
            <person name="Berard A."/>
            <person name="Berges H."/>
            <person name="Blanchet N."/>
            <person name="Boniface M.C."/>
            <person name="Brunel D."/>
            <person name="Catrice O."/>
            <person name="Chaidir N."/>
            <person name="Claudel C."/>
            <person name="Donnadieu C."/>
            <person name="Faraut T."/>
            <person name="Fievet G."/>
            <person name="Helmstetter N."/>
            <person name="King M."/>
            <person name="Knapp S.J."/>
            <person name="Lai Z."/>
            <person name="Le Paslier M.C."/>
            <person name="Lippi Y."/>
            <person name="Lorenzon L."/>
            <person name="Mandel J.R."/>
            <person name="Marage G."/>
            <person name="Marchand G."/>
            <person name="Marquand E."/>
            <person name="Bret-Mestries E."/>
            <person name="Morien E."/>
            <person name="Nambeesan S."/>
            <person name="Nguyen T."/>
            <person name="Pegot-Espagnet P."/>
            <person name="Pouilly N."/>
            <person name="Raftis F."/>
            <person name="Sallet E."/>
            <person name="Schiex T."/>
            <person name="Thomas J."/>
            <person name="Vandecasteele C."/>
            <person name="Vares D."/>
            <person name="Vear F."/>
            <person name="Vautrin S."/>
            <person name="Crespi M."/>
            <person name="Mangin B."/>
            <person name="Burke J.M."/>
            <person name="Salse J."/>
            <person name="Munos S."/>
            <person name="Vincourt P."/>
            <person name="Rieseberg L.H."/>
            <person name="Langlade N.B."/>
        </authorList>
    </citation>
    <scope>NUCLEOTIDE SEQUENCE [LARGE SCALE GENOMIC DNA]</scope>
    <source>
        <strain evidence="2">cv. SF193</strain>
    </source>
</reference>
<accession>A0A251U8M5</accession>
<dbReference type="EMBL" id="CM007897">
    <property type="protein sequence ID" value="OTG19474.1"/>
    <property type="molecule type" value="Genomic_DNA"/>
</dbReference>
<gene>
    <name evidence="1" type="ORF">HannXRQ_Chr08g0234501</name>
</gene>
<evidence type="ECO:0000313" key="1">
    <source>
        <dbReference type="EMBL" id="OTG19474.1"/>
    </source>
</evidence>
<protein>
    <submittedName>
        <fullName evidence="1">Uncharacterized protein</fullName>
    </submittedName>
</protein>
<keyword evidence="2" id="KW-1185">Reference proteome</keyword>
<name>A0A251U8M5_HELAN</name>
<dbReference type="AlphaFoldDB" id="A0A251U8M5"/>
<proteinExistence type="predicted"/>
<dbReference type="InParanoid" id="A0A251U8M5"/>